<dbReference type="AlphaFoldDB" id="A0AAD7YKR8"/>
<dbReference type="EMBL" id="JARGEI010000016">
    <property type="protein sequence ID" value="KAJ8718130.1"/>
    <property type="molecule type" value="Genomic_DNA"/>
</dbReference>
<accession>A0AAD7YKR8</accession>
<sequence>MSDQPLFGEWYIRVEALGQVEESQFLVEEYYQTRYEYQMSDQPLFGEWYIRVEALGQVEESQFLVEEYYQTRYEVCFLTATTSAQ</sequence>
<proteinExistence type="predicted"/>
<gene>
    <name evidence="1" type="ORF">PYW07_006060</name>
</gene>
<comment type="caution">
    <text evidence="1">The sequence shown here is derived from an EMBL/GenBank/DDBJ whole genome shotgun (WGS) entry which is preliminary data.</text>
</comment>
<dbReference type="Proteomes" id="UP001231518">
    <property type="component" value="Chromosome 18"/>
</dbReference>
<name>A0AAD7YKR8_MYTSE</name>
<organism evidence="1 2">
    <name type="scientific">Mythimna separata</name>
    <name type="common">Oriental armyworm</name>
    <name type="synonym">Pseudaletia separata</name>
    <dbReference type="NCBI Taxonomy" id="271217"/>
    <lineage>
        <taxon>Eukaryota</taxon>
        <taxon>Metazoa</taxon>
        <taxon>Ecdysozoa</taxon>
        <taxon>Arthropoda</taxon>
        <taxon>Hexapoda</taxon>
        <taxon>Insecta</taxon>
        <taxon>Pterygota</taxon>
        <taxon>Neoptera</taxon>
        <taxon>Endopterygota</taxon>
        <taxon>Lepidoptera</taxon>
        <taxon>Glossata</taxon>
        <taxon>Ditrysia</taxon>
        <taxon>Noctuoidea</taxon>
        <taxon>Noctuidae</taxon>
        <taxon>Noctuinae</taxon>
        <taxon>Hadenini</taxon>
        <taxon>Mythimna</taxon>
    </lineage>
</organism>
<protein>
    <submittedName>
        <fullName evidence="1">Uncharacterized protein</fullName>
    </submittedName>
</protein>
<reference evidence="1" key="1">
    <citation type="submission" date="2023-03" db="EMBL/GenBank/DDBJ databases">
        <title>Chromosome-level genomes of two armyworms, Mythimna separata and Mythimna loreyi, provide insights into the biosynthesis and reception of sex pheromones.</title>
        <authorList>
            <person name="Zhao H."/>
        </authorList>
    </citation>
    <scope>NUCLEOTIDE SEQUENCE</scope>
    <source>
        <strain evidence="1">BeijingLab</strain>
        <tissue evidence="1">Pupa</tissue>
    </source>
</reference>
<evidence type="ECO:0000313" key="1">
    <source>
        <dbReference type="EMBL" id="KAJ8718130.1"/>
    </source>
</evidence>
<keyword evidence="2" id="KW-1185">Reference proteome</keyword>
<evidence type="ECO:0000313" key="2">
    <source>
        <dbReference type="Proteomes" id="UP001231518"/>
    </source>
</evidence>